<dbReference type="EMBL" id="JAVDBT010000032">
    <property type="protein sequence ID" value="MDQ2068220.1"/>
    <property type="molecule type" value="Genomic_DNA"/>
</dbReference>
<organism evidence="2 3">
    <name type="scientific">Pseudogemmobacter lacusdianii</name>
    <dbReference type="NCBI Taxonomy" id="3069608"/>
    <lineage>
        <taxon>Bacteria</taxon>
        <taxon>Pseudomonadati</taxon>
        <taxon>Pseudomonadota</taxon>
        <taxon>Alphaproteobacteria</taxon>
        <taxon>Rhodobacterales</taxon>
        <taxon>Paracoccaceae</taxon>
        <taxon>Pseudogemmobacter</taxon>
    </lineage>
</organism>
<evidence type="ECO:0000313" key="2">
    <source>
        <dbReference type="EMBL" id="MDQ2068220.1"/>
    </source>
</evidence>
<reference evidence="2 3" key="1">
    <citation type="submission" date="2023-08" db="EMBL/GenBank/DDBJ databases">
        <title>Characterization of two Paracoccaceae strains isolated from Phycosphere and proposal of Xinfangfangia lacusdiani sp. nov.</title>
        <authorList>
            <person name="Deng Y."/>
            <person name="Zhang Y.Q."/>
        </authorList>
    </citation>
    <scope>NUCLEOTIDE SEQUENCE [LARGE SCALE GENOMIC DNA]</scope>
    <source>
        <strain evidence="2 3">CPCC 101601</strain>
    </source>
</reference>
<feature type="compositionally biased region" description="Basic and acidic residues" evidence="1">
    <location>
        <begin position="22"/>
        <end position="33"/>
    </location>
</feature>
<keyword evidence="3" id="KW-1185">Reference proteome</keyword>
<accession>A0ABU0W586</accession>
<proteinExistence type="predicted"/>
<sequence length="361" mass="40027">MLIKFTSGGRGGGGTIAEYLTDPERQGRDHAPPEVVRGDMDRTRDLIDSIARQWSYTHGVVSFALEDAPSEDQQREVMDRFEALAFAGLDPEQYDITWVRHQHTEGGRVELHFVTPRMELTSGKALNIAPPGWESTFRPLRDFLNHSHGWARPDDPGRARELHRAPQRDLEGFSLREGREALHGLLSGLVGAGVVRDRAGLVAALEEAGMTVPRQGKDYITVQDPETEERFRLKGRIYEKDWSYDAELDRAVAREAGGADGRDRGPDLGRAEEARRELEARIASRAAFHAERYPRDAGELELTAGERERHRALVVAGADRDLGDGGGLVGLALLDDSAFDRRDRALSDVHARGADLSDAAR</sequence>
<name>A0ABU0W586_9RHOB</name>
<comment type="caution">
    <text evidence="2">The sequence shown here is derived from an EMBL/GenBank/DDBJ whole genome shotgun (WGS) entry which is preliminary data.</text>
</comment>
<evidence type="ECO:0000313" key="3">
    <source>
        <dbReference type="Proteomes" id="UP001239680"/>
    </source>
</evidence>
<gene>
    <name evidence="2" type="ORF">Q9295_17785</name>
</gene>
<feature type="region of interest" description="Disordered" evidence="1">
    <location>
        <begin position="1"/>
        <end position="33"/>
    </location>
</feature>
<protein>
    <submittedName>
        <fullName evidence="2">Relaxase/mobilization nuclease domain-containing protein</fullName>
    </submittedName>
</protein>
<dbReference type="Proteomes" id="UP001239680">
    <property type="component" value="Unassembled WGS sequence"/>
</dbReference>
<feature type="non-terminal residue" evidence="2">
    <location>
        <position position="361"/>
    </location>
</feature>
<dbReference type="RefSeq" id="WP_306681931.1">
    <property type="nucleotide sequence ID" value="NZ_JAVDBT010000032.1"/>
</dbReference>
<evidence type="ECO:0000256" key="1">
    <source>
        <dbReference type="SAM" id="MobiDB-lite"/>
    </source>
</evidence>